<dbReference type="GO" id="GO:0005634">
    <property type="term" value="C:nucleus"/>
    <property type="evidence" value="ECO:0007669"/>
    <property type="project" value="TreeGrafter"/>
</dbReference>
<feature type="domain" description="Tyrosine specific protein phosphatases" evidence="7">
    <location>
        <begin position="22"/>
        <end position="82"/>
    </location>
</feature>
<dbReference type="PROSITE" id="PS50054">
    <property type="entry name" value="TYR_PHOSPHATASE_DUAL"/>
    <property type="match status" value="1"/>
</dbReference>
<dbReference type="PROSITE" id="PS50056">
    <property type="entry name" value="TYR_PHOSPHATASE_2"/>
    <property type="match status" value="1"/>
</dbReference>
<dbReference type="Proteomes" id="UP001211065">
    <property type="component" value="Unassembled WGS sequence"/>
</dbReference>
<comment type="similarity">
    <text evidence="1">Belongs to the protein-tyrosine phosphatase family. Non-receptor class dual specificity subfamily.</text>
</comment>
<dbReference type="CDD" id="cd14498">
    <property type="entry name" value="DSP"/>
    <property type="match status" value="1"/>
</dbReference>
<comment type="caution">
    <text evidence="8">The sequence shown here is derived from an EMBL/GenBank/DDBJ whole genome shotgun (WGS) entry which is preliminary data.</text>
</comment>
<accession>A0AAD5TWL8</accession>
<dbReference type="Pfam" id="PF00782">
    <property type="entry name" value="DSPc"/>
    <property type="match status" value="1"/>
</dbReference>
<protein>
    <recommendedName>
        <fullName evidence="2">protein-tyrosine-phosphatase</fullName>
        <ecNumber evidence="2">3.1.3.48</ecNumber>
    </recommendedName>
</protein>
<evidence type="ECO:0000313" key="8">
    <source>
        <dbReference type="EMBL" id="KAJ3211871.1"/>
    </source>
</evidence>
<keyword evidence="3" id="KW-0378">Hydrolase</keyword>
<evidence type="ECO:0000256" key="1">
    <source>
        <dbReference type="ARBA" id="ARBA00008601"/>
    </source>
</evidence>
<dbReference type="InterPro" id="IPR016278">
    <property type="entry name" value="DUSP12"/>
</dbReference>
<gene>
    <name evidence="8" type="primary">DUSP12</name>
    <name evidence="8" type="ORF">HK099_007893</name>
</gene>
<organism evidence="8 9">
    <name type="scientific">Clydaea vesicula</name>
    <dbReference type="NCBI Taxonomy" id="447962"/>
    <lineage>
        <taxon>Eukaryota</taxon>
        <taxon>Fungi</taxon>
        <taxon>Fungi incertae sedis</taxon>
        <taxon>Chytridiomycota</taxon>
        <taxon>Chytridiomycota incertae sedis</taxon>
        <taxon>Chytridiomycetes</taxon>
        <taxon>Lobulomycetales</taxon>
        <taxon>Lobulomycetaceae</taxon>
        <taxon>Clydaea</taxon>
    </lineage>
</organism>
<dbReference type="InterPro" id="IPR000387">
    <property type="entry name" value="Tyr_Pase_dom"/>
</dbReference>
<dbReference type="InterPro" id="IPR020422">
    <property type="entry name" value="TYR_PHOSPHATASE_DUAL_dom"/>
</dbReference>
<feature type="non-terminal residue" evidence="8">
    <location>
        <position position="265"/>
    </location>
</feature>
<dbReference type="GO" id="GO:0004725">
    <property type="term" value="F:protein tyrosine phosphatase activity"/>
    <property type="evidence" value="ECO:0007669"/>
    <property type="project" value="UniProtKB-EC"/>
</dbReference>
<dbReference type="InterPro" id="IPR029021">
    <property type="entry name" value="Prot-tyrosine_phosphatase-like"/>
</dbReference>
<dbReference type="EC" id="3.1.3.48" evidence="2"/>
<feature type="active site" description="Phosphocysteine intermediate" evidence="5">
    <location>
        <position position="49"/>
    </location>
</feature>
<dbReference type="InterPro" id="IPR000340">
    <property type="entry name" value="Dual-sp_phosphatase_cat-dom"/>
</dbReference>
<feature type="domain" description="Tyrosine-protein phosphatase" evidence="6">
    <location>
        <begin position="1"/>
        <end position="105"/>
    </location>
</feature>
<dbReference type="EMBL" id="JADGJW010000809">
    <property type="protein sequence ID" value="KAJ3211871.1"/>
    <property type="molecule type" value="Genomic_DNA"/>
</dbReference>
<dbReference type="Gene3D" id="3.90.190.10">
    <property type="entry name" value="Protein tyrosine phosphatase superfamily"/>
    <property type="match status" value="1"/>
</dbReference>
<evidence type="ECO:0000256" key="3">
    <source>
        <dbReference type="ARBA" id="ARBA00022801"/>
    </source>
</evidence>
<reference evidence="8" key="1">
    <citation type="submission" date="2020-05" db="EMBL/GenBank/DDBJ databases">
        <title>Phylogenomic resolution of chytrid fungi.</title>
        <authorList>
            <person name="Stajich J.E."/>
            <person name="Amses K."/>
            <person name="Simmons R."/>
            <person name="Seto K."/>
            <person name="Myers J."/>
            <person name="Bonds A."/>
            <person name="Quandt C.A."/>
            <person name="Barry K."/>
            <person name="Liu P."/>
            <person name="Grigoriev I."/>
            <person name="Longcore J.E."/>
            <person name="James T.Y."/>
        </authorList>
    </citation>
    <scope>NUCLEOTIDE SEQUENCE</scope>
    <source>
        <strain evidence="8">JEL0476</strain>
    </source>
</reference>
<dbReference type="PANTHER" id="PTHR45848:SF4">
    <property type="entry name" value="DUAL SPECIFICITY PROTEIN PHOSPHATASE 12"/>
    <property type="match status" value="1"/>
</dbReference>
<dbReference type="SUPFAM" id="SSF52799">
    <property type="entry name" value="(Phosphotyrosine protein) phosphatases II"/>
    <property type="match status" value="1"/>
</dbReference>
<evidence type="ECO:0000259" key="6">
    <source>
        <dbReference type="PROSITE" id="PS50054"/>
    </source>
</evidence>
<dbReference type="GO" id="GO:0008138">
    <property type="term" value="F:protein tyrosine/serine/threonine phosphatase activity"/>
    <property type="evidence" value="ECO:0007669"/>
    <property type="project" value="InterPro"/>
</dbReference>
<dbReference type="PANTHER" id="PTHR45848">
    <property type="entry name" value="DUAL SPECIFICITY PROTEIN PHOSPHATASE 12 FAMILY MEMBER"/>
    <property type="match status" value="1"/>
</dbReference>
<evidence type="ECO:0000256" key="5">
    <source>
        <dbReference type="PIRSR" id="PIRSR000941-50"/>
    </source>
</evidence>
<dbReference type="SMART" id="SM00195">
    <property type="entry name" value="DSPc"/>
    <property type="match status" value="1"/>
</dbReference>
<dbReference type="AlphaFoldDB" id="A0AAD5TWL8"/>
<sequence length="265" mass="30628">EIVYEIISVEDEETSDLIINFPKTYDFISNCLTKRNCDDNKCYNILVHCNAGVSRSAAVIIAYIMKINNLNYVEAFDFVKSKYSKASPNLGFLAQLELYHLMNFEIDVNKKEYRRWMLTRMARDFSDYGCVSNLTLSVDPKNFIKDAKLKLLRCPKCRRILATMDNVINHEPGKGQVDFSYFKRDWMELIKQNENTTSSNRSCSQYFIEPMEWIKGLQEGNLEGKIYCPCCEFKLGSFSWAGQTCSCGNWITPAFSLQKSKVDLV</sequence>
<proteinExistence type="inferred from homology"/>
<name>A0AAD5TWL8_9FUNG</name>
<evidence type="ECO:0000259" key="7">
    <source>
        <dbReference type="PROSITE" id="PS50056"/>
    </source>
</evidence>
<evidence type="ECO:0000256" key="2">
    <source>
        <dbReference type="ARBA" id="ARBA00013064"/>
    </source>
</evidence>
<dbReference type="InterPro" id="IPR016130">
    <property type="entry name" value="Tyr_Pase_AS"/>
</dbReference>
<keyword evidence="4" id="KW-0904">Protein phosphatase</keyword>
<dbReference type="PIRSF" id="PIRSF000941">
    <property type="entry name" value="DUSP12"/>
    <property type="match status" value="1"/>
</dbReference>
<evidence type="ECO:0000256" key="4">
    <source>
        <dbReference type="ARBA" id="ARBA00022912"/>
    </source>
</evidence>
<keyword evidence="9" id="KW-1185">Reference proteome</keyword>
<dbReference type="PROSITE" id="PS00383">
    <property type="entry name" value="TYR_PHOSPHATASE_1"/>
    <property type="match status" value="1"/>
</dbReference>
<evidence type="ECO:0000313" key="9">
    <source>
        <dbReference type="Proteomes" id="UP001211065"/>
    </source>
</evidence>